<reference evidence="7" key="1">
    <citation type="journal article" date="2015" name="Sci. Rep.">
        <title>Tissue- and time-dependent transcription in Ixodes ricinus salivary glands and midguts when blood feeding on the vertebrate host.</title>
        <authorList>
            <person name="Kotsyfakis M."/>
            <person name="Schwarz A."/>
            <person name="Erhart J."/>
            <person name="Ribeiro J.M."/>
        </authorList>
    </citation>
    <scope>NUCLEOTIDE SEQUENCE</scope>
    <source>
        <tissue evidence="7">Salivary gland and midgut</tissue>
    </source>
</reference>
<keyword evidence="4 7" id="KW-0482">Metalloprotease</keyword>
<dbReference type="SUPFAM" id="SSF55486">
    <property type="entry name" value="Metalloproteases ('zincins'), catalytic domain"/>
    <property type="match status" value="1"/>
</dbReference>
<evidence type="ECO:0000259" key="6">
    <source>
        <dbReference type="PROSITE" id="PS50215"/>
    </source>
</evidence>
<keyword evidence="3 5" id="KW-0862">Zinc</keyword>
<comment type="caution">
    <text evidence="5">Lacks conserved residue(s) required for the propagation of feature annotation.</text>
</comment>
<proteinExistence type="evidence at transcript level"/>
<keyword evidence="2" id="KW-0378">Hydrolase</keyword>
<dbReference type="EMBL" id="GANP01010282">
    <property type="protein sequence ID" value="JAB74186.1"/>
    <property type="molecule type" value="mRNA"/>
</dbReference>
<dbReference type="GO" id="GO:0006509">
    <property type="term" value="P:membrane protein ectodomain proteolysis"/>
    <property type="evidence" value="ECO:0007669"/>
    <property type="project" value="TreeGrafter"/>
</dbReference>
<feature type="active site" evidence="5">
    <location>
        <position position="288"/>
    </location>
</feature>
<evidence type="ECO:0000313" key="7">
    <source>
        <dbReference type="EMBL" id="JAB74186.1"/>
    </source>
</evidence>
<evidence type="ECO:0000256" key="1">
    <source>
        <dbReference type="ARBA" id="ARBA00022670"/>
    </source>
</evidence>
<evidence type="ECO:0000256" key="5">
    <source>
        <dbReference type="PROSITE-ProRule" id="PRU00276"/>
    </source>
</evidence>
<feature type="binding site" evidence="5">
    <location>
        <position position="297"/>
    </location>
    <ligand>
        <name>Zn(2+)</name>
        <dbReference type="ChEBI" id="CHEBI:29105"/>
        <note>catalytic</note>
    </ligand>
</feature>
<name>V5IEF4_IXORI</name>
<sequence>EARGANGEKLLHIRDGLTLSLEKSNVLSENFIFTKGDDVNNSNSYLNVKEIEESLYQDRKHGSSVVVQESNGYVQVTGILTDTLSIEPVLSNQRSKDGIVAHLISKFNDTSIPMYADNVNYTHLTEREAMGDIHRVTRQRLRSLPQTVTVETRILYDSALERLKGSNLHHYFLTLMDKVNQYYTAVQNPRPHFIIVGIEKIKSEASLRLTSSTHLDVFNTLFPLYEYVHSSYRRDSQDVMAFVSGLRYSDKQTVGRAGLCGICSKQRVSVQAVQGFSDATSALLIAHELGHLLGMEHEGDPPRYYTPGNGGLRCHSGAGYVMQAQLLDPGDSYFSRCVIDQMKGCLMRKDQRCFARTA</sequence>
<feature type="non-terminal residue" evidence="7">
    <location>
        <position position="1"/>
    </location>
</feature>
<evidence type="ECO:0000256" key="2">
    <source>
        <dbReference type="ARBA" id="ARBA00022801"/>
    </source>
</evidence>
<protein>
    <submittedName>
        <fullName evidence="7">Putative tick metalloprotease</fullName>
    </submittedName>
</protein>
<evidence type="ECO:0000256" key="4">
    <source>
        <dbReference type="ARBA" id="ARBA00023049"/>
    </source>
</evidence>
<dbReference type="InterPro" id="IPR024079">
    <property type="entry name" value="MetalloPept_cat_dom_sf"/>
</dbReference>
<dbReference type="PANTHER" id="PTHR11905:SF159">
    <property type="entry name" value="ADAM METALLOPROTEASE"/>
    <property type="match status" value="1"/>
</dbReference>
<feature type="binding site" evidence="5">
    <location>
        <position position="287"/>
    </location>
    <ligand>
        <name>Zn(2+)</name>
        <dbReference type="ChEBI" id="CHEBI:29105"/>
        <note>catalytic</note>
    </ligand>
</feature>
<dbReference type="InterPro" id="IPR001590">
    <property type="entry name" value="Peptidase_M12B"/>
</dbReference>
<accession>V5IEF4</accession>
<dbReference type="Pfam" id="PF01421">
    <property type="entry name" value="Reprolysin"/>
    <property type="match status" value="1"/>
</dbReference>
<dbReference type="PROSITE" id="PS50215">
    <property type="entry name" value="ADAM_MEPRO"/>
    <property type="match status" value="1"/>
</dbReference>
<organism evidence="7">
    <name type="scientific">Ixodes ricinus</name>
    <name type="common">Common tick</name>
    <name type="synonym">Acarus ricinus</name>
    <dbReference type="NCBI Taxonomy" id="34613"/>
    <lineage>
        <taxon>Eukaryota</taxon>
        <taxon>Metazoa</taxon>
        <taxon>Ecdysozoa</taxon>
        <taxon>Arthropoda</taxon>
        <taxon>Chelicerata</taxon>
        <taxon>Arachnida</taxon>
        <taxon>Acari</taxon>
        <taxon>Parasitiformes</taxon>
        <taxon>Ixodida</taxon>
        <taxon>Ixodoidea</taxon>
        <taxon>Ixodidae</taxon>
        <taxon>Ixodinae</taxon>
        <taxon>Ixodes</taxon>
    </lineage>
</organism>
<feature type="domain" description="Peptidase M12B" evidence="6">
    <location>
        <begin position="148"/>
        <end position="358"/>
    </location>
</feature>
<keyword evidence="1 7" id="KW-0645">Protease</keyword>
<dbReference type="GO" id="GO:0004222">
    <property type="term" value="F:metalloendopeptidase activity"/>
    <property type="evidence" value="ECO:0007669"/>
    <property type="project" value="InterPro"/>
</dbReference>
<keyword evidence="5" id="KW-0479">Metal-binding</keyword>
<dbReference type="AlphaFoldDB" id="V5IEF4"/>
<dbReference type="PANTHER" id="PTHR11905">
    <property type="entry name" value="ADAM A DISINTEGRIN AND METALLOPROTEASE DOMAIN"/>
    <property type="match status" value="1"/>
</dbReference>
<dbReference type="GO" id="GO:0046872">
    <property type="term" value="F:metal ion binding"/>
    <property type="evidence" value="ECO:0007669"/>
    <property type="project" value="UniProtKB-KW"/>
</dbReference>
<evidence type="ECO:0000256" key="3">
    <source>
        <dbReference type="ARBA" id="ARBA00022833"/>
    </source>
</evidence>
<feature type="binding site" evidence="5">
    <location>
        <position position="291"/>
    </location>
    <ligand>
        <name>Zn(2+)</name>
        <dbReference type="ChEBI" id="CHEBI:29105"/>
        <note>catalytic</note>
    </ligand>
</feature>
<dbReference type="Gene3D" id="3.40.390.10">
    <property type="entry name" value="Collagenase (Catalytic Domain)"/>
    <property type="match status" value="1"/>
</dbReference>